<sequence>MHRFGERTTFGSIDYIKDLDADWFGAARFAGTTQGTILPSARVDLSINRKVLLDRSLVFSLGAGYAWNRSGHRTQLYHAGLIWYVVPQWILEAGWNYSVDSPGSIKAPAYLTWSIHPLAMAYWMAVLSRSIEYMDPALKLEVIDYHGDWVHTSLLSANIAPHEPDPVLLALTSCVCIVGGFARKERWLPFAYLLRIACATHWNVLEETLYLAFEDRMVNPLEPVQCCPS</sequence>
<organism evidence="2 3">
    <name type="scientific">Pararobbsia alpina</name>
    <dbReference type="NCBI Taxonomy" id="621374"/>
    <lineage>
        <taxon>Bacteria</taxon>
        <taxon>Pseudomonadati</taxon>
        <taxon>Pseudomonadota</taxon>
        <taxon>Betaproteobacteria</taxon>
        <taxon>Burkholderiales</taxon>
        <taxon>Burkholderiaceae</taxon>
        <taxon>Pararobbsia</taxon>
    </lineage>
</organism>
<reference evidence="2 3" key="1">
    <citation type="submission" date="2020-04" db="EMBL/GenBank/DDBJ databases">
        <authorList>
            <person name="De Canck E."/>
        </authorList>
    </citation>
    <scope>NUCLEOTIDE SEQUENCE [LARGE SCALE GENOMIC DNA]</scope>
    <source>
        <strain evidence="2 3">LMG 28138</strain>
    </source>
</reference>
<dbReference type="Pfam" id="PF19413">
    <property type="entry name" value="YaiO"/>
    <property type="match status" value="1"/>
</dbReference>
<dbReference type="EMBL" id="CADIKM010000012">
    <property type="protein sequence ID" value="CAB3790260.1"/>
    <property type="molecule type" value="Genomic_DNA"/>
</dbReference>
<gene>
    <name evidence="2" type="ORF">LMG28138_02952</name>
</gene>
<name>A0A6S7CHN8_9BURK</name>
<keyword evidence="3" id="KW-1185">Reference proteome</keyword>
<accession>A0A6S7CHN8</accession>
<dbReference type="AlphaFoldDB" id="A0A6S7CHN8"/>
<dbReference type="NCBIfam" id="TIGR04390">
    <property type="entry name" value="OMP_YaiO_dom"/>
    <property type="match status" value="1"/>
</dbReference>
<dbReference type="Proteomes" id="UP000494115">
    <property type="component" value="Unassembled WGS sequence"/>
</dbReference>
<proteinExistence type="predicted"/>
<feature type="domain" description="YaiO beta-barrel" evidence="1">
    <location>
        <begin position="2"/>
        <end position="111"/>
    </location>
</feature>
<evidence type="ECO:0000259" key="1">
    <source>
        <dbReference type="Pfam" id="PF19413"/>
    </source>
</evidence>
<dbReference type="InterPro" id="IPR030887">
    <property type="entry name" value="Beta-barrel_YaiO"/>
</dbReference>
<evidence type="ECO:0000313" key="3">
    <source>
        <dbReference type="Proteomes" id="UP000494115"/>
    </source>
</evidence>
<evidence type="ECO:0000313" key="2">
    <source>
        <dbReference type="EMBL" id="CAB3790260.1"/>
    </source>
</evidence>
<protein>
    <recommendedName>
        <fullName evidence="1">YaiO beta-barrel domain-containing protein</fullName>
    </recommendedName>
</protein>